<dbReference type="EMBL" id="HG994362">
    <property type="protein sequence ID" value="CAF2242141.1"/>
    <property type="molecule type" value="Genomic_DNA"/>
</dbReference>
<accession>A0A816ZZL3</accession>
<protein>
    <submittedName>
        <fullName evidence="1">(rape) hypothetical protein</fullName>
    </submittedName>
</protein>
<organism evidence="1">
    <name type="scientific">Brassica napus</name>
    <name type="common">Rape</name>
    <dbReference type="NCBI Taxonomy" id="3708"/>
    <lineage>
        <taxon>Eukaryota</taxon>
        <taxon>Viridiplantae</taxon>
        <taxon>Streptophyta</taxon>
        <taxon>Embryophyta</taxon>
        <taxon>Tracheophyta</taxon>
        <taxon>Spermatophyta</taxon>
        <taxon>Magnoliopsida</taxon>
        <taxon>eudicotyledons</taxon>
        <taxon>Gunneridae</taxon>
        <taxon>Pentapetalae</taxon>
        <taxon>rosids</taxon>
        <taxon>malvids</taxon>
        <taxon>Brassicales</taxon>
        <taxon>Brassicaceae</taxon>
        <taxon>Brassiceae</taxon>
        <taxon>Brassica</taxon>
    </lineage>
</organism>
<proteinExistence type="predicted"/>
<evidence type="ECO:0000313" key="1">
    <source>
        <dbReference type="EMBL" id="CAF2242141.1"/>
    </source>
</evidence>
<sequence>MVWPRLQEEQQENQSAGVNLQEVATKHLKRLGVSGILVPSAGSGMNVDVNIAAANILVFRLNHSLDHDERVQWKRKRREQERIPPAVTR</sequence>
<dbReference type="Proteomes" id="UP001295469">
    <property type="component" value="Chromosome A08"/>
</dbReference>
<name>A0A816ZZL3_BRANA</name>
<reference evidence="1" key="1">
    <citation type="submission" date="2021-01" db="EMBL/GenBank/DDBJ databases">
        <authorList>
            <consortium name="Genoscope - CEA"/>
            <person name="William W."/>
        </authorList>
    </citation>
    <scope>NUCLEOTIDE SEQUENCE</scope>
</reference>
<gene>
    <name evidence="1" type="ORF">DARMORV10_A08P18650.1</name>
</gene>
<dbReference type="AlphaFoldDB" id="A0A816ZZL3"/>